<dbReference type="Pfam" id="PF02854">
    <property type="entry name" value="MIF4G"/>
    <property type="match status" value="1"/>
</dbReference>
<evidence type="ECO:0000256" key="2">
    <source>
        <dbReference type="ARBA" id="ARBA00022540"/>
    </source>
</evidence>
<dbReference type="EMBL" id="CAUYUJ010001339">
    <property type="protein sequence ID" value="CAK0795452.1"/>
    <property type="molecule type" value="Genomic_DNA"/>
</dbReference>
<keyword evidence="2" id="KW-0396">Initiation factor</keyword>
<sequence length="375" mass="42053">RAWPPPLRRPEPPRAACPRRQRPRTPSSSAAPPPPLTPRHLFRRGCTGRPAPRRRSRRPSRRRSVGSRPSRPPEAALRWRPCARTSRGPPSGVVKGLLNKVCPEKFTTVVEKLIAIKVTSVEALEIIIELIFKKALSEPHYSETYADLVFSLRSVFPEFPAPDGGRPTTFKSSVLNICQVEFEELLAAPEPSEHEKAGHGCEELEALCQERRGRMRANMRFVGHLFLRQLLSTKVVCGILRELVLCDLQDVAPQEHALDCACELLNSVGFTLEAMPSGQCALPVVFGRLDELRAMKTRDGKSLYTKRIQFMIKDDIIDTREAGWTRKVFRSAAKTKEEIRMNSAGQGPHGETVVVGQRPLYLSADPERFLRVCTA</sequence>
<evidence type="ECO:0000256" key="3">
    <source>
        <dbReference type="ARBA" id="ARBA00022917"/>
    </source>
</evidence>
<protein>
    <recommendedName>
        <fullName evidence="5">MIF4G domain-containing protein</fullName>
    </recommendedName>
</protein>
<evidence type="ECO:0000256" key="1">
    <source>
        <dbReference type="ARBA" id="ARBA00005775"/>
    </source>
</evidence>
<keyword evidence="7" id="KW-1185">Reference proteome</keyword>
<evidence type="ECO:0000256" key="4">
    <source>
        <dbReference type="SAM" id="MobiDB-lite"/>
    </source>
</evidence>
<dbReference type="PANTHER" id="PTHR23253:SF9">
    <property type="entry name" value="EUKARYOTIC TRANSLATION INITIATION FACTOR 4 GAMMA 2"/>
    <property type="match status" value="1"/>
</dbReference>
<dbReference type="Proteomes" id="UP001189429">
    <property type="component" value="Unassembled WGS sequence"/>
</dbReference>
<proteinExistence type="inferred from homology"/>
<feature type="non-terminal residue" evidence="6">
    <location>
        <position position="1"/>
    </location>
</feature>
<feature type="domain" description="MIF4G" evidence="5">
    <location>
        <begin position="91"/>
        <end position="323"/>
    </location>
</feature>
<comment type="caution">
    <text evidence="6">The sequence shown here is derived from an EMBL/GenBank/DDBJ whole genome shotgun (WGS) entry which is preliminary data.</text>
</comment>
<reference evidence="6" key="1">
    <citation type="submission" date="2023-10" db="EMBL/GenBank/DDBJ databases">
        <authorList>
            <person name="Chen Y."/>
            <person name="Shah S."/>
            <person name="Dougan E. K."/>
            <person name="Thang M."/>
            <person name="Chan C."/>
        </authorList>
    </citation>
    <scope>NUCLEOTIDE SEQUENCE [LARGE SCALE GENOMIC DNA]</scope>
</reference>
<dbReference type="SUPFAM" id="SSF48371">
    <property type="entry name" value="ARM repeat"/>
    <property type="match status" value="1"/>
</dbReference>
<dbReference type="InterPro" id="IPR003890">
    <property type="entry name" value="MIF4G-like_typ-3"/>
</dbReference>
<comment type="similarity">
    <text evidence="1">Belongs to the eukaryotic initiation factor 4G family.</text>
</comment>
<dbReference type="Gene3D" id="1.25.40.180">
    <property type="match status" value="1"/>
</dbReference>
<dbReference type="InterPro" id="IPR016024">
    <property type="entry name" value="ARM-type_fold"/>
</dbReference>
<organism evidence="6 7">
    <name type="scientific">Prorocentrum cordatum</name>
    <dbReference type="NCBI Taxonomy" id="2364126"/>
    <lineage>
        <taxon>Eukaryota</taxon>
        <taxon>Sar</taxon>
        <taxon>Alveolata</taxon>
        <taxon>Dinophyceae</taxon>
        <taxon>Prorocentrales</taxon>
        <taxon>Prorocentraceae</taxon>
        <taxon>Prorocentrum</taxon>
    </lineage>
</organism>
<name>A0ABN9PQQ8_9DINO</name>
<gene>
    <name evidence="6" type="ORF">PCOR1329_LOCUS5131</name>
</gene>
<dbReference type="SMART" id="SM00543">
    <property type="entry name" value="MIF4G"/>
    <property type="match status" value="1"/>
</dbReference>
<accession>A0ABN9PQQ8</accession>
<evidence type="ECO:0000313" key="6">
    <source>
        <dbReference type="EMBL" id="CAK0795452.1"/>
    </source>
</evidence>
<evidence type="ECO:0000313" key="7">
    <source>
        <dbReference type="Proteomes" id="UP001189429"/>
    </source>
</evidence>
<feature type="region of interest" description="Disordered" evidence="4">
    <location>
        <begin position="1"/>
        <end position="90"/>
    </location>
</feature>
<evidence type="ECO:0000259" key="5">
    <source>
        <dbReference type="SMART" id="SM00543"/>
    </source>
</evidence>
<dbReference type="PANTHER" id="PTHR23253">
    <property type="entry name" value="EUKARYOTIC TRANSLATION INITIATION FACTOR 4 GAMMA"/>
    <property type="match status" value="1"/>
</dbReference>
<keyword evidence="3" id="KW-0648">Protein biosynthesis</keyword>
<feature type="compositionally biased region" description="Basic residues" evidence="4">
    <location>
        <begin position="51"/>
        <end position="65"/>
    </location>
</feature>